<keyword evidence="12" id="KW-0175">Coiled coil</keyword>
<dbReference type="Pfam" id="PF13639">
    <property type="entry name" value="zf-RING_2"/>
    <property type="match status" value="1"/>
</dbReference>
<feature type="compositionally biased region" description="Polar residues" evidence="13">
    <location>
        <begin position="1177"/>
        <end position="1191"/>
    </location>
</feature>
<dbReference type="InterPro" id="IPR049730">
    <property type="entry name" value="SNF2/RAD54-like_C"/>
</dbReference>
<dbReference type="InterPro" id="IPR001650">
    <property type="entry name" value="Helicase_C-like"/>
</dbReference>
<dbReference type="InterPro" id="IPR013083">
    <property type="entry name" value="Znf_RING/FYVE/PHD"/>
</dbReference>
<feature type="compositionally biased region" description="Basic residues" evidence="13">
    <location>
        <begin position="38"/>
        <end position="48"/>
    </location>
</feature>
<dbReference type="InterPro" id="IPR027417">
    <property type="entry name" value="P-loop_NTPase"/>
</dbReference>
<dbReference type="SUPFAM" id="SSF52540">
    <property type="entry name" value="P-loop containing nucleoside triphosphate hydrolases"/>
    <property type="match status" value="2"/>
</dbReference>
<evidence type="ECO:0000256" key="5">
    <source>
        <dbReference type="ARBA" id="ARBA00022771"/>
    </source>
</evidence>
<dbReference type="PANTHER" id="PTHR45626:SF11">
    <property type="entry name" value="FAMILY HELICASE, PUTATIVE (AFU_ORTHOLOGUE AFUA_5G06590)-RELATED"/>
    <property type="match status" value="1"/>
</dbReference>
<dbReference type="CDD" id="cd18008">
    <property type="entry name" value="DEXDc_SHPRH-like"/>
    <property type="match status" value="1"/>
</dbReference>
<dbReference type="PANTHER" id="PTHR45626">
    <property type="entry name" value="TRANSCRIPTION TERMINATION FACTOR 2-RELATED"/>
    <property type="match status" value="1"/>
</dbReference>
<evidence type="ECO:0000259" key="16">
    <source>
        <dbReference type="PROSITE" id="PS51194"/>
    </source>
</evidence>
<comment type="subcellular location">
    <subcellularLocation>
        <location evidence="1">Nucleus</location>
    </subcellularLocation>
</comment>
<dbReference type="EMBL" id="MU004231">
    <property type="protein sequence ID" value="KAF2673342.1"/>
    <property type="molecule type" value="Genomic_DNA"/>
</dbReference>
<accession>A0A6A6UM77</accession>
<dbReference type="GO" id="GO:0006281">
    <property type="term" value="P:DNA repair"/>
    <property type="evidence" value="ECO:0007669"/>
    <property type="project" value="TreeGrafter"/>
</dbReference>
<evidence type="ECO:0000313" key="18">
    <source>
        <dbReference type="Proteomes" id="UP000799302"/>
    </source>
</evidence>
<evidence type="ECO:0000313" key="17">
    <source>
        <dbReference type="EMBL" id="KAF2673342.1"/>
    </source>
</evidence>
<dbReference type="InterPro" id="IPR050628">
    <property type="entry name" value="SNF2_RAD54_helicase_TF"/>
</dbReference>
<dbReference type="InterPro" id="IPR038718">
    <property type="entry name" value="SNF2-like_sf"/>
</dbReference>
<protein>
    <recommendedName>
        <fullName evidence="19">SNF2 family helicase</fullName>
    </recommendedName>
</protein>
<evidence type="ECO:0000256" key="12">
    <source>
        <dbReference type="SAM" id="Coils"/>
    </source>
</evidence>
<feature type="domain" description="Helicase ATP-binding" evidence="15">
    <location>
        <begin position="385"/>
        <end position="564"/>
    </location>
</feature>
<dbReference type="Gene3D" id="3.30.70.2330">
    <property type="match status" value="1"/>
</dbReference>
<keyword evidence="4" id="KW-0547">Nucleotide-binding</keyword>
<keyword evidence="3" id="KW-0479">Metal-binding</keyword>
<keyword evidence="7" id="KW-0347">Helicase</keyword>
<dbReference type="PROSITE" id="PS50089">
    <property type="entry name" value="ZF_RING_2"/>
    <property type="match status" value="1"/>
</dbReference>
<feature type="domain" description="RING-type" evidence="14">
    <location>
        <begin position="723"/>
        <end position="761"/>
    </location>
</feature>
<evidence type="ECO:0000256" key="7">
    <source>
        <dbReference type="ARBA" id="ARBA00022806"/>
    </source>
</evidence>
<feature type="coiled-coil region" evidence="12">
    <location>
        <begin position="229"/>
        <end position="260"/>
    </location>
</feature>
<dbReference type="SMART" id="SM00184">
    <property type="entry name" value="RING"/>
    <property type="match status" value="1"/>
</dbReference>
<feature type="region of interest" description="Disordered" evidence="13">
    <location>
        <begin position="1"/>
        <end position="75"/>
    </location>
</feature>
<dbReference type="Proteomes" id="UP000799302">
    <property type="component" value="Unassembled WGS sequence"/>
</dbReference>
<feature type="domain" description="Helicase C-terminal" evidence="16">
    <location>
        <begin position="793"/>
        <end position="945"/>
    </location>
</feature>
<evidence type="ECO:0000256" key="9">
    <source>
        <dbReference type="ARBA" id="ARBA00022840"/>
    </source>
</evidence>
<dbReference type="GO" id="GO:0004386">
    <property type="term" value="F:helicase activity"/>
    <property type="evidence" value="ECO:0007669"/>
    <property type="project" value="UniProtKB-KW"/>
</dbReference>
<dbReference type="SUPFAM" id="SSF57850">
    <property type="entry name" value="RING/U-box"/>
    <property type="match status" value="1"/>
</dbReference>
<evidence type="ECO:0000259" key="14">
    <source>
        <dbReference type="PROSITE" id="PS50089"/>
    </source>
</evidence>
<feature type="compositionally biased region" description="Low complexity" evidence="13">
    <location>
        <begin position="49"/>
        <end position="67"/>
    </location>
</feature>
<dbReference type="Gene3D" id="3.40.50.300">
    <property type="entry name" value="P-loop containing nucleotide triphosphate hydrolases"/>
    <property type="match status" value="1"/>
</dbReference>
<evidence type="ECO:0000256" key="1">
    <source>
        <dbReference type="ARBA" id="ARBA00004123"/>
    </source>
</evidence>
<evidence type="ECO:0000256" key="2">
    <source>
        <dbReference type="ARBA" id="ARBA00007025"/>
    </source>
</evidence>
<keyword evidence="9" id="KW-0067">ATP-binding</keyword>
<reference evidence="17" key="1">
    <citation type="journal article" date="2020" name="Stud. Mycol.">
        <title>101 Dothideomycetes genomes: a test case for predicting lifestyles and emergence of pathogens.</title>
        <authorList>
            <person name="Haridas S."/>
            <person name="Albert R."/>
            <person name="Binder M."/>
            <person name="Bloem J."/>
            <person name="Labutti K."/>
            <person name="Salamov A."/>
            <person name="Andreopoulos B."/>
            <person name="Baker S."/>
            <person name="Barry K."/>
            <person name="Bills G."/>
            <person name="Bluhm B."/>
            <person name="Cannon C."/>
            <person name="Castanera R."/>
            <person name="Culley D."/>
            <person name="Daum C."/>
            <person name="Ezra D."/>
            <person name="Gonzalez J."/>
            <person name="Henrissat B."/>
            <person name="Kuo A."/>
            <person name="Liang C."/>
            <person name="Lipzen A."/>
            <person name="Lutzoni F."/>
            <person name="Magnuson J."/>
            <person name="Mondo S."/>
            <person name="Nolan M."/>
            <person name="Ohm R."/>
            <person name="Pangilinan J."/>
            <person name="Park H.-J."/>
            <person name="Ramirez L."/>
            <person name="Alfaro M."/>
            <person name="Sun H."/>
            <person name="Tritt A."/>
            <person name="Yoshinaga Y."/>
            <person name="Zwiers L.-H."/>
            <person name="Turgeon B."/>
            <person name="Goodwin S."/>
            <person name="Spatafora J."/>
            <person name="Crous P."/>
            <person name="Grigoriev I."/>
        </authorList>
    </citation>
    <scope>NUCLEOTIDE SEQUENCE</scope>
    <source>
        <strain evidence="17">CBS 115976</strain>
    </source>
</reference>
<dbReference type="GO" id="GO:0008094">
    <property type="term" value="F:ATP-dependent activity, acting on DNA"/>
    <property type="evidence" value="ECO:0007669"/>
    <property type="project" value="TreeGrafter"/>
</dbReference>
<dbReference type="Gene3D" id="3.30.40.10">
    <property type="entry name" value="Zinc/RING finger domain, C3HC4 (zinc finger)"/>
    <property type="match status" value="1"/>
</dbReference>
<dbReference type="GO" id="GO:0005524">
    <property type="term" value="F:ATP binding"/>
    <property type="evidence" value="ECO:0007669"/>
    <property type="project" value="UniProtKB-KW"/>
</dbReference>
<organism evidence="17 18">
    <name type="scientific">Microthyrium microscopicum</name>
    <dbReference type="NCBI Taxonomy" id="703497"/>
    <lineage>
        <taxon>Eukaryota</taxon>
        <taxon>Fungi</taxon>
        <taxon>Dikarya</taxon>
        <taxon>Ascomycota</taxon>
        <taxon>Pezizomycotina</taxon>
        <taxon>Dothideomycetes</taxon>
        <taxon>Dothideomycetes incertae sedis</taxon>
        <taxon>Microthyriales</taxon>
        <taxon>Microthyriaceae</taxon>
        <taxon>Microthyrium</taxon>
    </lineage>
</organism>
<keyword evidence="10" id="KW-0539">Nucleus</keyword>
<dbReference type="Pfam" id="PF00271">
    <property type="entry name" value="Helicase_C"/>
    <property type="match status" value="1"/>
</dbReference>
<keyword evidence="5 11" id="KW-0863">Zinc-finger</keyword>
<keyword evidence="8" id="KW-0862">Zinc</keyword>
<evidence type="ECO:0000256" key="10">
    <source>
        <dbReference type="ARBA" id="ARBA00023242"/>
    </source>
</evidence>
<evidence type="ECO:0000256" key="13">
    <source>
        <dbReference type="SAM" id="MobiDB-lite"/>
    </source>
</evidence>
<evidence type="ECO:0008006" key="19">
    <source>
        <dbReference type="Google" id="ProtNLM"/>
    </source>
</evidence>
<dbReference type="GO" id="GO:0005634">
    <property type="term" value="C:nucleus"/>
    <property type="evidence" value="ECO:0007669"/>
    <property type="project" value="UniProtKB-SubCell"/>
</dbReference>
<keyword evidence="18" id="KW-1185">Reference proteome</keyword>
<evidence type="ECO:0000256" key="3">
    <source>
        <dbReference type="ARBA" id="ARBA00022723"/>
    </source>
</evidence>
<evidence type="ECO:0000256" key="4">
    <source>
        <dbReference type="ARBA" id="ARBA00022741"/>
    </source>
</evidence>
<dbReference type="InterPro" id="IPR017907">
    <property type="entry name" value="Znf_RING_CS"/>
</dbReference>
<evidence type="ECO:0000259" key="15">
    <source>
        <dbReference type="PROSITE" id="PS51192"/>
    </source>
</evidence>
<feature type="region of interest" description="Disordered" evidence="13">
    <location>
        <begin position="1173"/>
        <end position="1210"/>
    </location>
</feature>
<dbReference type="SMART" id="SM00490">
    <property type="entry name" value="HELICc"/>
    <property type="match status" value="1"/>
</dbReference>
<comment type="similarity">
    <text evidence="2">Belongs to the SNF2/RAD54 helicase family.</text>
</comment>
<dbReference type="InterPro" id="IPR001841">
    <property type="entry name" value="Znf_RING"/>
</dbReference>
<dbReference type="CDD" id="cd18793">
    <property type="entry name" value="SF2_C_SNF"/>
    <property type="match status" value="1"/>
</dbReference>
<gene>
    <name evidence="17" type="ORF">BT63DRAFT_437066</name>
</gene>
<name>A0A6A6UM77_9PEZI</name>
<proteinExistence type="inferred from homology"/>
<dbReference type="SMART" id="SM00487">
    <property type="entry name" value="DEXDc"/>
    <property type="match status" value="1"/>
</dbReference>
<dbReference type="GO" id="GO:0016818">
    <property type="term" value="F:hydrolase activity, acting on acid anhydrides, in phosphorus-containing anhydrides"/>
    <property type="evidence" value="ECO:0007669"/>
    <property type="project" value="InterPro"/>
</dbReference>
<dbReference type="InterPro" id="IPR000330">
    <property type="entry name" value="SNF2_N"/>
</dbReference>
<sequence length="1581" mass="175768">MAPPKGGKKRAADPVVIDLTSSSPVQPDRQFQLPVSRKNPKTTHHTHHTQSSQPSSYLASSQAQSSQRNPSFHQNIHSDITIPDEFFSDDDDWVADDLEVNPTQNYQNAADCLYGALESKIVGVRFYNGYVTSNEHVLVRREPNNPYDSNAIQILNVQNQQIGHIPKTIAAKLAPFMDQNTLRIEAITRGPKGDYDCPLLLQFFGSSDPSIRARVKEQMKDKKLPVSGLSQLEREEAARKKEFERQQKEREKLLKKAKAAVVGNGNGGQWGSGTPEWAGSSMAALEQAPNLEDIMRESEKFNPRNFDEMAEKFSLGEDYLKNMPMAKQPAGIKSQLLPYQLQGLQWLLNKESPQVPAGNNSVQLWKRSPTKPGYFTHLATNFSYQGSPQLASGGILADDMGLGKTIQVLSLIIADRELAIPKGAGVSAASLIVAPLSVMSNWVQQAERHIHEHSALKILVYHGSKRAPLNPKTVEGYDLVVTTYDTIRSEHFGKNAHNREKSGLGAITWRRIILDEGHIIRNPAAKTSTAVCALKAQSRWSLTGTPIINSLKDLYSLVRFMRLTGGINQWELFNGAIIRPLNAGLVKAGENLQALMNSICLRRKKDMQFIDLKLPELSEYIHRIDFHPHESEQYDALSAEATGTLEDYRRARGKSGVDASKAYRNLLEVLLRMRQLCNHWQLVGKARLKELEIKEGQCLDLTPENRELLQKMLQLNIEAQEDCPVCLDSMTDPVISMCSHIFCYNCIEKVIETQHKCPMCRAKLDDVSQLLRPAKEETDDKPAGMQFTETSSKVEALISILQACDKNKANKTVVFSQWTSFLDVIGIQVAKTGIRFVEITGKMSASQRDAAMAAFEKDPEVTVLLASLAVCSVGLNLVSANCVILADSWWAPAIEDQAVDRVHRLGQKRACTVYRLVMTDSIEEKVLEIQKRKRQLMMLALSEKKAKRGNERTHTWDEDGIRDVVEVTGSGAAAGGNSACGFVKVCTIVLCVLMGDLVTMLYRNLTFSFEIECLLSNPPAEATTVPSISGNLPSYNLPTENAEAGTPPDPIALQNYHEQLKLLEKQNVKRVACRFAREAMQSEEQEGSVVKEESGGEMNYQEQLNLAVQQNEKLKELMIPASRPSVGSYNFPFPMPDDPRSGAGRFALQDHQMQFMLSEQQRKKKELDAYREKQGMEHNQGQADDQNNTAGSAMATPAGGEDTEASEGDRKLQNMKTRLALLNDQHRTAMTAMLARLNLDNPDQSGGLGNAPMFAVDSAGTTSQQYPMIPRWQPSEMLQSLSGMQTISTGASPLINPDQAARKHTIEEIETLMNAALLHMGSNEKIMQAEGEPVGKSFTSHGAWSLRKVDFSDNERESGDVADVADEIKIKITSPVFTDIGDQDWHSPIKQVFKSLDTKMRGDIQCPMHVHISPASGEWSLTDLQKLSCCALYFKESLELLLPNGLSPHFPESRPNESWKLVFDEILSSKTIAELVRLMNPKSSAVLNTERYFAWSFTNLDGAGDNKTVEFRHAPGIRNGEIGVGWISVLMMFVRASLSVEDPHKLINSYSQTDLEGLKSFLTPSLPKGVAMEEILGQEWK</sequence>
<evidence type="ECO:0000256" key="11">
    <source>
        <dbReference type="PROSITE-ProRule" id="PRU00175"/>
    </source>
</evidence>
<dbReference type="GO" id="GO:0003676">
    <property type="term" value="F:nucleic acid binding"/>
    <property type="evidence" value="ECO:0007669"/>
    <property type="project" value="InterPro"/>
</dbReference>
<dbReference type="InterPro" id="IPR014001">
    <property type="entry name" value="Helicase_ATP-bd"/>
</dbReference>
<dbReference type="Gene3D" id="3.40.50.10810">
    <property type="entry name" value="Tandem AAA-ATPase domain"/>
    <property type="match status" value="1"/>
</dbReference>
<dbReference type="InterPro" id="IPR014905">
    <property type="entry name" value="HIRAN"/>
</dbReference>
<dbReference type="PROSITE" id="PS51192">
    <property type="entry name" value="HELICASE_ATP_BIND_1"/>
    <property type="match status" value="1"/>
</dbReference>
<dbReference type="PROSITE" id="PS00518">
    <property type="entry name" value="ZF_RING_1"/>
    <property type="match status" value="1"/>
</dbReference>
<dbReference type="SMART" id="SM00910">
    <property type="entry name" value="HIRAN"/>
    <property type="match status" value="1"/>
</dbReference>
<keyword evidence="6" id="KW-0378">Hydrolase</keyword>
<evidence type="ECO:0000256" key="8">
    <source>
        <dbReference type="ARBA" id="ARBA00022833"/>
    </source>
</evidence>
<evidence type="ECO:0000256" key="6">
    <source>
        <dbReference type="ARBA" id="ARBA00022801"/>
    </source>
</evidence>
<dbReference type="Pfam" id="PF00176">
    <property type="entry name" value="SNF2-rel_dom"/>
    <property type="match status" value="1"/>
</dbReference>
<dbReference type="GO" id="GO:0008270">
    <property type="term" value="F:zinc ion binding"/>
    <property type="evidence" value="ECO:0007669"/>
    <property type="project" value="UniProtKB-KW"/>
</dbReference>
<dbReference type="PROSITE" id="PS51194">
    <property type="entry name" value="HELICASE_CTER"/>
    <property type="match status" value="1"/>
</dbReference>
<dbReference type="Pfam" id="PF08797">
    <property type="entry name" value="HIRAN"/>
    <property type="match status" value="1"/>
</dbReference>
<dbReference type="OrthoDB" id="448448at2759"/>